<accession>A0A644TNP5</accession>
<gene>
    <name evidence="2" type="ORF">SDC9_13750</name>
</gene>
<dbReference type="AlphaFoldDB" id="A0A644TNP5"/>
<feature type="transmembrane region" description="Helical" evidence="1">
    <location>
        <begin position="12"/>
        <end position="32"/>
    </location>
</feature>
<dbReference type="EMBL" id="VSSQ01000040">
    <property type="protein sequence ID" value="MPL68037.1"/>
    <property type="molecule type" value="Genomic_DNA"/>
</dbReference>
<keyword evidence="1" id="KW-0812">Transmembrane</keyword>
<keyword evidence="1" id="KW-0472">Membrane</keyword>
<reference evidence="2" key="1">
    <citation type="submission" date="2019-08" db="EMBL/GenBank/DDBJ databases">
        <authorList>
            <person name="Kucharzyk K."/>
            <person name="Murdoch R.W."/>
            <person name="Higgins S."/>
            <person name="Loffler F."/>
        </authorList>
    </citation>
    <scope>NUCLEOTIDE SEQUENCE</scope>
</reference>
<organism evidence="2">
    <name type="scientific">bioreactor metagenome</name>
    <dbReference type="NCBI Taxonomy" id="1076179"/>
    <lineage>
        <taxon>unclassified sequences</taxon>
        <taxon>metagenomes</taxon>
        <taxon>ecological metagenomes</taxon>
    </lineage>
</organism>
<keyword evidence="1" id="KW-1133">Transmembrane helix</keyword>
<proteinExistence type="predicted"/>
<protein>
    <submittedName>
        <fullName evidence="2">Uncharacterized protein</fullName>
    </submittedName>
</protein>
<comment type="caution">
    <text evidence="2">The sequence shown here is derived from an EMBL/GenBank/DDBJ whole genome shotgun (WGS) entry which is preliminary data.</text>
</comment>
<evidence type="ECO:0000313" key="2">
    <source>
        <dbReference type="EMBL" id="MPL68037.1"/>
    </source>
</evidence>
<name>A0A644TNP5_9ZZZZ</name>
<evidence type="ECO:0000256" key="1">
    <source>
        <dbReference type="SAM" id="Phobius"/>
    </source>
</evidence>
<sequence length="41" mass="4619">MISFIIGVCIGYFCRPFVALIIDLITHAWAIYKMRIASDGV</sequence>